<evidence type="ECO:0000259" key="2">
    <source>
        <dbReference type="Pfam" id="PF06985"/>
    </source>
</evidence>
<evidence type="ECO:0000313" key="3">
    <source>
        <dbReference type="EMBL" id="KAJ4024706.1"/>
    </source>
</evidence>
<dbReference type="Proteomes" id="UP001152130">
    <property type="component" value="Unassembled WGS sequence"/>
</dbReference>
<keyword evidence="4" id="KW-1185">Reference proteome</keyword>
<accession>A0A9W8Q3P0</accession>
<proteinExistence type="predicted"/>
<feature type="domain" description="Heterokaryon incompatibility" evidence="2">
    <location>
        <begin position="1"/>
        <end position="94"/>
    </location>
</feature>
<sequence>MASIYSNAYLVLAASQATEPSDGFIDRKDVYFGNSVQLNPSNSIKVAHMKNPDSSTSEIYSRPISVDPSIVGKSQHRWKITTSPLNQRGWVLQENILARRIVHFTDSEMIWECVQCLKCERMEIEADKSEATHWSEFSMVRNSRMKDPDEERIHSINRLYVQWRELLGLYGRLILSKDTDRLPALSGLAKLCQSQGAGRYLAGIWENDLLKSLCWHIRTDKPMQRWDEYMAPSWSPFSVGYITRWDGLVEAGYWYLYHERYHKTWGEPLAQVLEAQCIPAGEDPTGAVKDGFLLLRGPMRKDNPDGPHHEWELSDWEDSASDNSDPDDRWTKATILWRRSIDQK</sequence>
<name>A0A9W8Q3P0_9HYPO</name>
<feature type="region of interest" description="Disordered" evidence="1">
    <location>
        <begin position="303"/>
        <end position="329"/>
    </location>
</feature>
<protein>
    <recommendedName>
        <fullName evidence="2">Heterokaryon incompatibility domain-containing protein</fullName>
    </recommendedName>
</protein>
<reference evidence="3" key="1">
    <citation type="submission" date="2022-10" db="EMBL/GenBank/DDBJ databases">
        <title>Fusarium specimens isolated from Avocado Roots.</title>
        <authorList>
            <person name="Stajich J."/>
            <person name="Roper C."/>
            <person name="Heimlech-Rivalta G."/>
        </authorList>
    </citation>
    <scope>NUCLEOTIDE SEQUENCE</scope>
    <source>
        <strain evidence="3">CF00143</strain>
    </source>
</reference>
<dbReference type="PANTHER" id="PTHR33112:SF9">
    <property type="entry name" value="HETEROKARYON INCOMPATIBILITY DOMAIN-CONTAINING PROTEIN"/>
    <property type="match status" value="1"/>
</dbReference>
<comment type="caution">
    <text evidence="3">The sequence shown here is derived from an EMBL/GenBank/DDBJ whole genome shotgun (WGS) entry which is preliminary data.</text>
</comment>
<dbReference type="EMBL" id="JAPDHF010000001">
    <property type="protein sequence ID" value="KAJ4024706.1"/>
    <property type="molecule type" value="Genomic_DNA"/>
</dbReference>
<organism evidence="3 4">
    <name type="scientific">Fusarium irregulare</name>
    <dbReference type="NCBI Taxonomy" id="2494466"/>
    <lineage>
        <taxon>Eukaryota</taxon>
        <taxon>Fungi</taxon>
        <taxon>Dikarya</taxon>
        <taxon>Ascomycota</taxon>
        <taxon>Pezizomycotina</taxon>
        <taxon>Sordariomycetes</taxon>
        <taxon>Hypocreomycetidae</taxon>
        <taxon>Hypocreales</taxon>
        <taxon>Nectriaceae</taxon>
        <taxon>Fusarium</taxon>
        <taxon>Fusarium incarnatum-equiseti species complex</taxon>
    </lineage>
</organism>
<gene>
    <name evidence="3" type="ORF">NW766_000946</name>
</gene>
<evidence type="ECO:0000256" key="1">
    <source>
        <dbReference type="SAM" id="MobiDB-lite"/>
    </source>
</evidence>
<dbReference type="PANTHER" id="PTHR33112">
    <property type="entry name" value="DOMAIN PROTEIN, PUTATIVE-RELATED"/>
    <property type="match status" value="1"/>
</dbReference>
<dbReference type="Pfam" id="PF06985">
    <property type="entry name" value="HET"/>
    <property type="match status" value="1"/>
</dbReference>
<evidence type="ECO:0000313" key="4">
    <source>
        <dbReference type="Proteomes" id="UP001152130"/>
    </source>
</evidence>
<dbReference type="AlphaFoldDB" id="A0A9W8Q3P0"/>
<dbReference type="InterPro" id="IPR010730">
    <property type="entry name" value="HET"/>
</dbReference>
<feature type="compositionally biased region" description="Basic and acidic residues" evidence="1">
    <location>
        <begin position="303"/>
        <end position="312"/>
    </location>
</feature>